<organism evidence="3 4">
    <name type="scientific">Pseudomonas lini</name>
    <dbReference type="NCBI Taxonomy" id="163011"/>
    <lineage>
        <taxon>Bacteria</taxon>
        <taxon>Pseudomonadati</taxon>
        <taxon>Pseudomonadota</taxon>
        <taxon>Gammaproteobacteria</taxon>
        <taxon>Pseudomonadales</taxon>
        <taxon>Pseudomonadaceae</taxon>
        <taxon>Pseudomonas</taxon>
    </lineage>
</organism>
<dbReference type="Proteomes" id="UP000434925">
    <property type="component" value="Unassembled WGS sequence"/>
</dbReference>
<sequence length="74" mass="7991">MSTDSSFDDKRPDPPDSVPTTPEADVDPVMDPDSPLRDPLARPTVVPTKHPQGWKDPSAGDGIPDDDQMPLPND</sequence>
<evidence type="ECO:0000313" key="3">
    <source>
        <dbReference type="EMBL" id="SDT05219.1"/>
    </source>
</evidence>
<reference evidence="2 5" key="3">
    <citation type="submission" date="2019-09" db="EMBL/GenBank/DDBJ databases">
        <title>Draft genome sequences of 48 bacterial type strains from the CCUG.</title>
        <authorList>
            <person name="Tunovic T."/>
            <person name="Pineiro-Iglesias B."/>
            <person name="Unosson C."/>
            <person name="Inganas E."/>
            <person name="Ohlen M."/>
            <person name="Cardew S."/>
            <person name="Jensie-Markopoulos S."/>
            <person name="Salva-Serra F."/>
            <person name="Jaen-Luchoro D."/>
            <person name="Karlsson R."/>
            <person name="Svensson-Stadler L."/>
            <person name="Chun J."/>
            <person name="Moore E."/>
        </authorList>
    </citation>
    <scope>NUCLEOTIDE SEQUENCE [LARGE SCALE GENOMIC DNA]</scope>
    <source>
        <strain evidence="2 5">CCUG 51522</strain>
    </source>
</reference>
<accession>A0A1H1X9A9</accession>
<evidence type="ECO:0000256" key="1">
    <source>
        <dbReference type="SAM" id="MobiDB-lite"/>
    </source>
</evidence>
<dbReference type="Proteomes" id="UP000182814">
    <property type="component" value="Chromosome I"/>
</dbReference>
<evidence type="ECO:0000313" key="2">
    <source>
        <dbReference type="EMBL" id="KAB0501004.1"/>
    </source>
</evidence>
<dbReference type="AlphaFoldDB" id="A0A1H1X9A9"/>
<evidence type="ECO:0000313" key="5">
    <source>
        <dbReference type="Proteomes" id="UP000434925"/>
    </source>
</evidence>
<reference evidence="3" key="1">
    <citation type="submission" date="2016-10" db="EMBL/GenBank/DDBJ databases">
        <authorList>
            <person name="de Groot N.N."/>
        </authorList>
    </citation>
    <scope>NUCLEOTIDE SEQUENCE [LARGE SCALE GENOMIC DNA]</scope>
    <source>
        <strain evidence="3">BS3782</strain>
    </source>
</reference>
<dbReference type="EMBL" id="LT629746">
    <property type="protein sequence ID" value="SDT05219.1"/>
    <property type="molecule type" value="Genomic_DNA"/>
</dbReference>
<dbReference type="EMBL" id="VZPO01000010">
    <property type="protein sequence ID" value="KAB0501004.1"/>
    <property type="molecule type" value="Genomic_DNA"/>
</dbReference>
<evidence type="ECO:0000313" key="4">
    <source>
        <dbReference type="Proteomes" id="UP000182814"/>
    </source>
</evidence>
<protein>
    <submittedName>
        <fullName evidence="3">Uncharacterized protein</fullName>
    </submittedName>
</protein>
<keyword evidence="4" id="KW-1185">Reference proteome</keyword>
<gene>
    <name evidence="2" type="ORF">F7R14_23500</name>
    <name evidence="3" type="ORF">SAMN04490191_3030</name>
</gene>
<feature type="region of interest" description="Disordered" evidence="1">
    <location>
        <begin position="1"/>
        <end position="74"/>
    </location>
</feature>
<name>A0A1H1X9A9_9PSED</name>
<dbReference type="RefSeq" id="WP_080772108.1">
    <property type="nucleotide sequence ID" value="NZ_JABTYG010000035.1"/>
</dbReference>
<proteinExistence type="predicted"/>
<reference evidence="4" key="2">
    <citation type="submission" date="2016-10" db="EMBL/GenBank/DDBJ databases">
        <authorList>
            <person name="Varghese N."/>
            <person name="Submissions S."/>
        </authorList>
    </citation>
    <scope>NUCLEOTIDE SEQUENCE [LARGE SCALE GENOMIC DNA]</scope>
    <source>
        <strain evidence="4">BS3782</strain>
    </source>
</reference>